<dbReference type="RefSeq" id="WP_338399331.1">
    <property type="nucleotide sequence ID" value="NZ_AP025298.1"/>
</dbReference>
<dbReference type="Pfam" id="PF09479">
    <property type="entry name" value="Flg_new"/>
    <property type="match status" value="2"/>
</dbReference>
<dbReference type="Proteomes" id="UP001354989">
    <property type="component" value="Plasmid pPP6"/>
</dbReference>
<dbReference type="Pfam" id="PF03382">
    <property type="entry name" value="DUF285"/>
    <property type="match status" value="1"/>
</dbReference>
<evidence type="ECO:0000256" key="1">
    <source>
        <dbReference type="ARBA" id="ARBA00004196"/>
    </source>
</evidence>
<dbReference type="NCBIfam" id="TIGR02167">
    <property type="entry name" value="Liste_lipo_26"/>
    <property type="match status" value="1"/>
</dbReference>
<organism evidence="2 3">
    <name type="scientific">Persicobacter psychrovividus</name>
    <dbReference type="NCBI Taxonomy" id="387638"/>
    <lineage>
        <taxon>Bacteria</taxon>
        <taxon>Pseudomonadati</taxon>
        <taxon>Bacteroidota</taxon>
        <taxon>Cytophagia</taxon>
        <taxon>Cytophagales</taxon>
        <taxon>Persicobacteraceae</taxon>
        <taxon>Persicobacter</taxon>
    </lineage>
</organism>
<dbReference type="InterPro" id="IPR042229">
    <property type="entry name" value="Listeria/Bacterioides_rpt_sf"/>
</dbReference>
<keyword evidence="2" id="KW-0614">Plasmid</keyword>
<gene>
    <name evidence="2" type="ORF">PEPS_44410</name>
</gene>
<dbReference type="InterPro" id="IPR005046">
    <property type="entry name" value="DUF285"/>
</dbReference>
<sequence>MKILYHVIVSVIILFFSLIVGCQSETEEPSPSPIYTISFVTNGGDEISEQEIESGQQLLVLPTPTKTDWVFDQWYLDETFNEVFELPKAIDKDITLYAKWLEHSPETAPEEYFTVTFNTQGGSDIAPLQVRKGKQATAPENPTKEGFAFAGWFNGEDLFHAFDFANASFDATAYAKWKPKDQALYFVAESGTKYYLVEKQVQDDTMTIIIQPNNAVGQPVDYLGPLQLASDDDLFVIENHAATTDFRTGFVSLSIDGQLMNINMMVKATLYLGSGLRDYIQTAMESKFVGPEGDYNYLDVSGMVDDQLSGTFYDLNSFNGDISKWDVSNATSLSNMFKDAESFNGDISKWDVSKVVSLTGIFEGASSFNQDLSKWDVSHVQHMDWAFKNATAFTHDLNSWDVSSANSMYEMFYGAEKFGKVPMHLAAWADKLGQRSINKSKMFTGSLFDEAEGYAAPCWYNNGNSTNHGCSSN</sequence>
<dbReference type="EMBL" id="AP025298">
    <property type="protein sequence ID" value="BDD02161.1"/>
    <property type="molecule type" value="Genomic_DNA"/>
</dbReference>
<evidence type="ECO:0000313" key="2">
    <source>
        <dbReference type="EMBL" id="BDD02161.1"/>
    </source>
</evidence>
<evidence type="ECO:0008006" key="4">
    <source>
        <dbReference type="Google" id="ProtNLM"/>
    </source>
</evidence>
<dbReference type="NCBIfam" id="TIGR02543">
    <property type="entry name" value="List_Bact_rpt"/>
    <property type="match status" value="1"/>
</dbReference>
<protein>
    <recommendedName>
        <fullName evidence="4">BspA family leucine-rich repeat surface protein</fullName>
    </recommendedName>
</protein>
<comment type="subcellular location">
    <subcellularLocation>
        <location evidence="1">Cell envelope</location>
    </subcellularLocation>
</comment>
<dbReference type="InterPro" id="IPR013378">
    <property type="entry name" value="InlB-like_B-rpt"/>
</dbReference>
<dbReference type="InterPro" id="IPR011889">
    <property type="entry name" value="Liste_lipo_26"/>
</dbReference>
<dbReference type="PROSITE" id="PS51257">
    <property type="entry name" value="PROKAR_LIPOPROTEIN"/>
    <property type="match status" value="1"/>
</dbReference>
<proteinExistence type="predicted"/>
<evidence type="ECO:0000313" key="3">
    <source>
        <dbReference type="Proteomes" id="UP001354989"/>
    </source>
</evidence>
<dbReference type="Gene3D" id="2.60.40.4270">
    <property type="entry name" value="Listeria-Bacteroides repeat domain"/>
    <property type="match status" value="2"/>
</dbReference>
<accession>A0ABM7VMC2</accession>
<name>A0ABM7VMC2_9BACT</name>
<keyword evidence="3" id="KW-1185">Reference proteome</keyword>
<reference evidence="2 3" key="1">
    <citation type="submission" date="2021-12" db="EMBL/GenBank/DDBJ databases">
        <title>Genome sequencing of bacteria with rrn-lacking chromosome and rrn-plasmid.</title>
        <authorList>
            <person name="Anda M."/>
            <person name="Iwasaki W."/>
        </authorList>
    </citation>
    <scope>NUCLEOTIDE SEQUENCE [LARGE SCALE GENOMIC DNA]</scope>
    <source>
        <strain evidence="2 3">NBRC 101262</strain>
        <plasmid evidence="2 3">pPP6</plasmid>
    </source>
</reference>
<geneLocation type="plasmid" evidence="2 3">
    <name>pPP6</name>
</geneLocation>